<keyword evidence="1" id="KW-0929">Antimicrobial</keyword>
<dbReference type="EMBL" id="CP046268">
    <property type="protein sequence ID" value="QMV14481.1"/>
    <property type="molecule type" value="Genomic_DNA"/>
</dbReference>
<evidence type="ECO:0000313" key="5">
    <source>
        <dbReference type="Proteomes" id="UP000515264"/>
    </source>
</evidence>
<dbReference type="Proteomes" id="UP000515264">
    <property type="component" value="Chromosome 1"/>
</dbReference>
<keyword evidence="5" id="KW-1185">Reference proteome</keyword>
<accession>A0ABX6QYZ0</accession>
<keyword evidence="3" id="KW-1133">Transmembrane helix</keyword>
<proteinExistence type="predicted"/>
<keyword evidence="2" id="KW-0081">Bacteriolytic enzyme</keyword>
<feature type="transmembrane region" description="Helical" evidence="3">
    <location>
        <begin position="171"/>
        <end position="192"/>
    </location>
</feature>
<keyword evidence="3" id="KW-0472">Membrane</keyword>
<sequence length="498" mass="55364">MLINKRIDELNAMHRYASMQGIAVKPQMRAFLDSVTCKQQNGERLSEQDTVQLAQTHKQLTELIAPAKPDCIRLVQAHENSRLRFLGAIPLVRQLLLVLLACLLSVGALAMSPYVTSATLNQTLSSLYGWPQLANFMLYLCAAGFGAAATCRAIAGHYLKSMRFLDEFTSCYWIQGSIGTSCGLLLCIYLPIERLHGIKSQLILDIDKPLLSCLGAAATVLLIHFLPKGLGALQVIRNRVVTRIQALGLFRPKDNSGHTRPHDQTQIEPAMPDMEEIDAPAPSAQPEVNMTTSPSEFTWWQEHTHKTCCQKGVLCAPGDNAGLILVRGYDCKDRSAEQIIYDLSRAGLDFAMTCVLAKATGLVGEDVKRFILVEQLSQLRLSKQVQQKLFEVVWRSVEEEVQSICAKSDCVAAYGKVNWPALDNKIKAMVGDLHFCGHYTPLSRKVIQEYIVNNDLDGFTQALCNVDYWPYVPAARFEARRQFLQSIQSMQSIPAAAH</sequence>
<keyword evidence="3" id="KW-0812">Transmembrane</keyword>
<protein>
    <submittedName>
        <fullName evidence="4">Uncharacterized protein</fullName>
    </submittedName>
</protein>
<reference evidence="4 5" key="1">
    <citation type="journal article" date="2020" name="J. Nat. Prod.">
        <title>Genomics-Metabolomics Profiling Disclosed Marine Vibrio spartinae 3.6 as a Producer of a New Branched Side Chain Prodigiosin.</title>
        <authorList>
            <person name="Vitale G.A."/>
            <person name="Sciarretta M."/>
            <person name="Palma Esposito F."/>
            <person name="January G.G."/>
            <person name="Giaccio M."/>
            <person name="Bunk B."/>
            <person name="Sproer C."/>
            <person name="Bajerski F."/>
            <person name="Power D."/>
            <person name="Festa C."/>
            <person name="Monti M.C."/>
            <person name="D'Auria M.V."/>
            <person name="de Pascale D."/>
        </authorList>
    </citation>
    <scope>NUCLEOTIDE SEQUENCE [LARGE SCALE GENOMIC DNA]</scope>
    <source>
        <strain evidence="4 5">3.6</strain>
    </source>
</reference>
<dbReference type="Gene3D" id="1.10.530.40">
    <property type="match status" value="1"/>
</dbReference>
<feature type="transmembrane region" description="Helical" evidence="3">
    <location>
        <begin position="136"/>
        <end position="159"/>
    </location>
</feature>
<evidence type="ECO:0000313" key="4">
    <source>
        <dbReference type="EMBL" id="QMV14481.1"/>
    </source>
</evidence>
<dbReference type="RefSeq" id="WP_182287350.1">
    <property type="nucleotide sequence ID" value="NZ_CP046268.1"/>
</dbReference>
<evidence type="ECO:0000256" key="2">
    <source>
        <dbReference type="ARBA" id="ARBA00022638"/>
    </source>
</evidence>
<feature type="transmembrane region" description="Helical" evidence="3">
    <location>
        <begin position="95"/>
        <end position="116"/>
    </location>
</feature>
<organism evidence="4 5">
    <name type="scientific">Vibrio spartinae</name>
    <dbReference type="NCBI Taxonomy" id="1918945"/>
    <lineage>
        <taxon>Bacteria</taxon>
        <taxon>Pseudomonadati</taxon>
        <taxon>Pseudomonadota</taxon>
        <taxon>Gammaproteobacteria</taxon>
        <taxon>Vibrionales</taxon>
        <taxon>Vibrionaceae</taxon>
        <taxon>Vibrio</taxon>
    </lineage>
</organism>
<evidence type="ECO:0000256" key="3">
    <source>
        <dbReference type="SAM" id="Phobius"/>
    </source>
</evidence>
<gene>
    <name evidence="4" type="ORF">Vspart_01737</name>
</gene>
<dbReference type="InterPro" id="IPR023347">
    <property type="entry name" value="Lysozyme_dom_sf"/>
</dbReference>
<name>A0ABX6QYZ0_9VIBR</name>
<evidence type="ECO:0000256" key="1">
    <source>
        <dbReference type="ARBA" id="ARBA00022529"/>
    </source>
</evidence>